<keyword evidence="1" id="KW-1133">Transmembrane helix</keyword>
<feature type="transmembrane region" description="Helical" evidence="1">
    <location>
        <begin position="33"/>
        <end position="55"/>
    </location>
</feature>
<feature type="transmembrane region" description="Helical" evidence="1">
    <location>
        <begin position="94"/>
        <end position="116"/>
    </location>
</feature>
<organism evidence="2 3">
    <name type="scientific">Staphylococcus gallinarum</name>
    <dbReference type="NCBI Taxonomy" id="1293"/>
    <lineage>
        <taxon>Bacteria</taxon>
        <taxon>Bacillati</taxon>
        <taxon>Bacillota</taxon>
        <taxon>Bacilli</taxon>
        <taxon>Bacillales</taxon>
        <taxon>Staphylococcaceae</taxon>
        <taxon>Staphylococcus</taxon>
    </lineage>
</organism>
<dbReference type="AlphaFoldDB" id="A0A418HPE1"/>
<comment type="caution">
    <text evidence="2">The sequence shown here is derived from an EMBL/GenBank/DDBJ whole genome shotgun (WGS) entry which is preliminary data.</text>
</comment>
<reference evidence="2 3" key="1">
    <citation type="journal article" date="2016" name="Front. Microbiol.">
        <title>Comprehensive Phylogenetic Analysis of Bovine Non-aureus Staphylococci Species Based on Whole-Genome Sequencing.</title>
        <authorList>
            <person name="Naushad S."/>
            <person name="Barkema H.W."/>
            <person name="Luby C."/>
            <person name="Condas L.A."/>
            <person name="Nobrega D.B."/>
            <person name="Carson D.A."/>
            <person name="De Buck J."/>
        </authorList>
    </citation>
    <scope>NUCLEOTIDE SEQUENCE [LARGE SCALE GENOMIC DNA]</scope>
    <source>
        <strain evidence="2 3">SNUC 1388</strain>
    </source>
</reference>
<dbReference type="PANTHER" id="PTHR34821">
    <property type="entry name" value="INNER MEMBRANE PROTEIN YDCZ"/>
    <property type="match status" value="1"/>
</dbReference>
<dbReference type="GO" id="GO:0005886">
    <property type="term" value="C:plasma membrane"/>
    <property type="evidence" value="ECO:0007669"/>
    <property type="project" value="TreeGrafter"/>
</dbReference>
<keyword evidence="1" id="KW-0812">Transmembrane</keyword>
<evidence type="ECO:0000256" key="1">
    <source>
        <dbReference type="SAM" id="Phobius"/>
    </source>
</evidence>
<dbReference type="InterPro" id="IPR006750">
    <property type="entry name" value="YdcZ"/>
</dbReference>
<evidence type="ECO:0000313" key="2">
    <source>
        <dbReference type="EMBL" id="RIL43340.1"/>
    </source>
</evidence>
<gene>
    <name evidence="2" type="ORF">BUZ01_06915</name>
</gene>
<dbReference type="PANTHER" id="PTHR34821:SF2">
    <property type="entry name" value="INNER MEMBRANE PROTEIN YDCZ"/>
    <property type="match status" value="1"/>
</dbReference>
<keyword evidence="1" id="KW-0472">Membrane</keyword>
<protein>
    <submittedName>
        <fullName evidence="2">DMT family transporter</fullName>
    </submittedName>
</protein>
<feature type="transmembrane region" description="Helical" evidence="1">
    <location>
        <begin position="123"/>
        <end position="141"/>
    </location>
</feature>
<accession>A0A418HPE1</accession>
<dbReference type="RefSeq" id="WP_107528099.1">
    <property type="nucleotide sequence ID" value="NZ_JAIBNT010000002.1"/>
</dbReference>
<sequence>MTILFYILALFSGICLSIEAALGGILSDKTGAILSTFYIFLMGTVLLLLIVLFFGKGNFKLLPRNHTWQLMGGILGASGVIMLFVSVASNGVSITLTCVIIGQLITSMLVEHWGLFNTTKTRISWNRIIAILLLFIALYFIL</sequence>
<feature type="transmembrane region" description="Helical" evidence="1">
    <location>
        <begin position="67"/>
        <end position="88"/>
    </location>
</feature>
<dbReference type="Proteomes" id="UP000283576">
    <property type="component" value="Unassembled WGS sequence"/>
</dbReference>
<dbReference type="Pfam" id="PF04657">
    <property type="entry name" value="DMT_YdcZ"/>
    <property type="match status" value="1"/>
</dbReference>
<name>A0A418HPE1_STAGA</name>
<proteinExistence type="predicted"/>
<evidence type="ECO:0000313" key="3">
    <source>
        <dbReference type="Proteomes" id="UP000283576"/>
    </source>
</evidence>
<dbReference type="EMBL" id="QXRZ01000003">
    <property type="protein sequence ID" value="RIL43340.1"/>
    <property type="molecule type" value="Genomic_DNA"/>
</dbReference>